<dbReference type="PANTHER" id="PTHR33055:SF16">
    <property type="entry name" value="TRANSPOSASE FOR INSERTION SEQUENCE ELEMENT IS1547"/>
    <property type="match status" value="1"/>
</dbReference>
<evidence type="ECO:0000259" key="1">
    <source>
        <dbReference type="Pfam" id="PF01548"/>
    </source>
</evidence>
<evidence type="ECO:0000313" key="3">
    <source>
        <dbReference type="EMBL" id="WIV60889.1"/>
    </source>
</evidence>
<dbReference type="InterPro" id="IPR003346">
    <property type="entry name" value="Transposase_20"/>
</dbReference>
<organism evidence="3 4">
    <name type="scientific">Amycolatopsis nalaikhensis</name>
    <dbReference type="NCBI Taxonomy" id="715472"/>
    <lineage>
        <taxon>Bacteria</taxon>
        <taxon>Bacillati</taxon>
        <taxon>Actinomycetota</taxon>
        <taxon>Actinomycetes</taxon>
        <taxon>Pseudonocardiales</taxon>
        <taxon>Pseudonocardiaceae</taxon>
        <taxon>Amycolatopsis</taxon>
    </lineage>
</organism>
<dbReference type="Proteomes" id="UP001227101">
    <property type="component" value="Chromosome"/>
</dbReference>
<evidence type="ECO:0000259" key="2">
    <source>
        <dbReference type="Pfam" id="PF02371"/>
    </source>
</evidence>
<dbReference type="NCBIfam" id="NF033542">
    <property type="entry name" value="transpos_IS110"/>
    <property type="match status" value="1"/>
</dbReference>
<dbReference type="PANTHER" id="PTHR33055">
    <property type="entry name" value="TRANSPOSASE FOR INSERTION SEQUENCE ELEMENT IS1111A"/>
    <property type="match status" value="1"/>
</dbReference>
<dbReference type="RefSeq" id="WP_285458483.1">
    <property type="nucleotide sequence ID" value="NZ_CP127173.1"/>
</dbReference>
<dbReference type="EMBL" id="CP127173">
    <property type="protein sequence ID" value="WIV60889.1"/>
    <property type="molecule type" value="Genomic_DNA"/>
</dbReference>
<gene>
    <name evidence="3" type="ORF">QP939_20930</name>
</gene>
<dbReference type="Pfam" id="PF02371">
    <property type="entry name" value="Transposase_20"/>
    <property type="match status" value="1"/>
</dbReference>
<evidence type="ECO:0000313" key="4">
    <source>
        <dbReference type="Proteomes" id="UP001227101"/>
    </source>
</evidence>
<dbReference type="Pfam" id="PF01548">
    <property type="entry name" value="DEDD_Tnp_IS110"/>
    <property type="match status" value="1"/>
</dbReference>
<feature type="domain" description="Transposase IS110-like N-terminal" evidence="1">
    <location>
        <begin position="12"/>
        <end position="161"/>
    </location>
</feature>
<reference evidence="3 4" key="1">
    <citation type="submission" date="2023-06" db="EMBL/GenBank/DDBJ databases">
        <authorList>
            <person name="Oyuntsetseg B."/>
            <person name="Kim S.B."/>
        </authorList>
    </citation>
    <scope>NUCLEOTIDE SEQUENCE [LARGE SCALE GENOMIC DNA]</scope>
    <source>
        <strain evidence="3 4">2-2</strain>
    </source>
</reference>
<keyword evidence="4" id="KW-1185">Reference proteome</keyword>
<dbReference type="InterPro" id="IPR002525">
    <property type="entry name" value="Transp_IS110-like_N"/>
</dbReference>
<feature type="domain" description="Transposase IS116/IS110/IS902 C-terminal" evidence="2">
    <location>
        <begin position="234"/>
        <end position="316"/>
    </location>
</feature>
<proteinExistence type="predicted"/>
<sequence length="361" mass="39352">MPMLADLVDAVIGVDTHRDTHQVELAAPNGAPIATCSIPNTSAGHAQLLTWIGEHAPGSRIAASIEGTRSYGRGLARTLTTAGLTVIECEQPNRKARRGKGKSDQIDAHLAVLAALQQPADRLPTPRADGDREALRILLCARNELATAATANTNRLRALLRDGDDHDRALARGRLSETTLHELARRNSPRNATREHVVRYAEIRRLAHALNTHRRELKNNAAQLDDIVNDVAPALISQPGIGAVTAAQVIVSFSHVGRCHNEAAFAKLAGTSPLEASSGRTTRHRLNRNGDRALNSAIHTIALTRMRCCPTTRAYTARRIAEGKTTREVRRCLKRYIARQLYRCLTNTMATPEPTDRPKAA</sequence>
<protein>
    <submittedName>
        <fullName evidence="3">IS110 family transposase</fullName>
    </submittedName>
</protein>
<name>A0ABY8XYT8_9PSEU</name>
<accession>A0ABY8XYT8</accession>
<dbReference type="InterPro" id="IPR047650">
    <property type="entry name" value="Transpos_IS110"/>
</dbReference>